<dbReference type="STRING" id="858619.CVAR_0240"/>
<dbReference type="EMBL" id="CP002917">
    <property type="protein sequence ID" value="AEK35587.1"/>
    <property type="molecule type" value="Genomic_DNA"/>
</dbReference>
<name>G0HCL2_CORVD</name>
<feature type="region of interest" description="Disordered" evidence="1">
    <location>
        <begin position="72"/>
        <end position="113"/>
    </location>
</feature>
<reference evidence="2 3" key="1">
    <citation type="journal article" date="2011" name="BMC Genomics">
        <title>Complete genome sequence of Corynebacterium variabile DSM 44702 isolated from the surface of smear-ripened cheeses and insights into cheese ripening and flavor generation.</title>
        <authorList>
            <person name="Schroeder J."/>
            <person name="Maus I."/>
            <person name="Trost E."/>
            <person name="Tauch A."/>
        </authorList>
    </citation>
    <scope>NUCLEOTIDE SEQUENCE [LARGE SCALE GENOMIC DNA]</scope>
    <source>
        <strain evidence="3">DSM 44702 / JCM 12073 / NCIMB 30131</strain>
    </source>
</reference>
<gene>
    <name evidence="2" type="ordered locus">CVAR_0240</name>
</gene>
<evidence type="ECO:0000313" key="3">
    <source>
        <dbReference type="Proteomes" id="UP000006659"/>
    </source>
</evidence>
<evidence type="ECO:0000313" key="2">
    <source>
        <dbReference type="EMBL" id="AEK35587.1"/>
    </source>
</evidence>
<dbReference type="eggNOG" id="ENOG5031MEV">
    <property type="taxonomic scope" value="Bacteria"/>
</dbReference>
<dbReference type="Proteomes" id="UP000006659">
    <property type="component" value="Chromosome"/>
</dbReference>
<sequence length="242" mass="24357">MSERPYPLQPGDSPRRGDRSLILSLLPAPVRLLTSRSVCGRMDTVKTQRISRSLLAVTAAATLTLGACTVGDDDDGDNGDGGNGSPSADLSAVPDAPFAPDASTAQDAPGETAVSENVDAFVATATAAGWNCIPGADPYTGKPGATCNPGAEDVLTKAVFAVFDRADVADGAEAARLARETLSGGVPDAGAGEEAADDGDATDDLFADQYLPLDSDTLAGYCVNTLGTCGGSDFEGLGLTLG</sequence>
<dbReference type="KEGG" id="cva:CVAR_0240"/>
<proteinExistence type="predicted"/>
<evidence type="ECO:0000256" key="1">
    <source>
        <dbReference type="SAM" id="MobiDB-lite"/>
    </source>
</evidence>
<dbReference type="AlphaFoldDB" id="G0HCL2"/>
<dbReference type="HOGENOM" id="CLU_1259672_0_0_11"/>
<organism evidence="2 3">
    <name type="scientific">Corynebacterium variabile (strain DSM 44702 / CIP 107183 / JCM 12073 / NCIMB 30131)</name>
    <name type="common">Corynebacterium mooreparkense</name>
    <dbReference type="NCBI Taxonomy" id="858619"/>
    <lineage>
        <taxon>Bacteria</taxon>
        <taxon>Bacillati</taxon>
        <taxon>Actinomycetota</taxon>
        <taxon>Actinomycetes</taxon>
        <taxon>Mycobacteriales</taxon>
        <taxon>Corynebacteriaceae</taxon>
        <taxon>Corynebacterium</taxon>
    </lineage>
</organism>
<protein>
    <submittedName>
        <fullName evidence="2">Uncharacterized protein</fullName>
    </submittedName>
</protein>
<accession>G0HCL2</accession>